<feature type="transmembrane region" description="Helical" evidence="15">
    <location>
        <begin position="282"/>
        <end position="305"/>
    </location>
</feature>
<comment type="catalytic activity">
    <reaction evidence="10">
        <text>Zn(2+)(in) = Zn(2+)(out)</text>
        <dbReference type="Rhea" id="RHEA:29351"/>
        <dbReference type="ChEBI" id="CHEBI:29105"/>
    </reaction>
    <physiologicalReaction direction="left-to-right" evidence="10">
        <dbReference type="Rhea" id="RHEA:29352"/>
    </physiologicalReaction>
</comment>
<feature type="region of interest" description="Disordered" evidence="14">
    <location>
        <begin position="137"/>
        <end position="156"/>
    </location>
</feature>
<evidence type="ECO:0000256" key="4">
    <source>
        <dbReference type="ARBA" id="ARBA00022692"/>
    </source>
</evidence>
<comment type="subcellular location">
    <subcellularLocation>
        <location evidence="1">Apical cell membrane</location>
        <topology evidence="1">Multi-pass membrane protein</topology>
    </subcellularLocation>
</comment>
<evidence type="ECO:0000256" key="2">
    <source>
        <dbReference type="ARBA" id="ARBA00022448"/>
    </source>
</evidence>
<name>A0A6A4VLY0_AMPAM</name>
<evidence type="ECO:0000256" key="7">
    <source>
        <dbReference type="ARBA" id="ARBA00022989"/>
    </source>
</evidence>
<dbReference type="OrthoDB" id="306876at2759"/>
<feature type="transmembrane region" description="Helical" evidence="15">
    <location>
        <begin position="317"/>
        <end position="338"/>
    </location>
</feature>
<evidence type="ECO:0000256" key="14">
    <source>
        <dbReference type="SAM" id="MobiDB-lite"/>
    </source>
</evidence>
<organism evidence="16 17">
    <name type="scientific">Amphibalanus amphitrite</name>
    <name type="common">Striped barnacle</name>
    <name type="synonym">Balanus amphitrite</name>
    <dbReference type="NCBI Taxonomy" id="1232801"/>
    <lineage>
        <taxon>Eukaryota</taxon>
        <taxon>Metazoa</taxon>
        <taxon>Ecdysozoa</taxon>
        <taxon>Arthropoda</taxon>
        <taxon>Crustacea</taxon>
        <taxon>Multicrustacea</taxon>
        <taxon>Cirripedia</taxon>
        <taxon>Thoracica</taxon>
        <taxon>Thoracicalcarea</taxon>
        <taxon>Balanomorpha</taxon>
        <taxon>Balanoidea</taxon>
        <taxon>Balanidae</taxon>
        <taxon>Amphibalaninae</taxon>
        <taxon>Amphibalanus</taxon>
    </lineage>
</organism>
<keyword evidence="6" id="KW-0864">Zinc transport</keyword>
<dbReference type="PANTHER" id="PTHR11040">
    <property type="entry name" value="ZINC/IRON TRANSPORTER"/>
    <property type="match status" value="1"/>
</dbReference>
<dbReference type="GO" id="GO:0016324">
    <property type="term" value="C:apical plasma membrane"/>
    <property type="evidence" value="ECO:0007669"/>
    <property type="project" value="UniProtKB-SubCell"/>
</dbReference>
<keyword evidence="7 15" id="KW-1133">Transmembrane helix</keyword>
<dbReference type="Proteomes" id="UP000440578">
    <property type="component" value="Unassembled WGS sequence"/>
</dbReference>
<dbReference type="Pfam" id="PF02535">
    <property type="entry name" value="Zip"/>
    <property type="match status" value="1"/>
</dbReference>
<evidence type="ECO:0000256" key="9">
    <source>
        <dbReference type="ARBA" id="ARBA00023136"/>
    </source>
</evidence>
<evidence type="ECO:0000256" key="6">
    <source>
        <dbReference type="ARBA" id="ARBA00022906"/>
    </source>
</evidence>
<sequence length="341" mass="36492">MEVYVAQILGITAIFFITTTIGVTPGILLRRNSKSLDTNSPGFRLMVSVANSLASGVFLDLCFLGLIPMVQDLFNKVWQELETEVHYPVGEAIVLCGFFMILTAENFAIWLQSRQPKGKSSGLRALSMDDIAEVASQVPSRRDSLQESSEARPEKQALNGVELQQVAVAAAPEDDGAAHGHSHGAMFEAEHSGLRFLMLLAAISLHSLFEGMAIGLQVSLSTLLNLLLAILIHESLVALAIGVKIAQQGASFWRSLKLICTFTLMIPVGIGLGIAVGTATGLIGNAISGTFQALAAGVFLHVTFMELVPDELEHSRNAFVSIACMFLGFAGMSLIVYLTEG</sequence>
<keyword evidence="5" id="KW-0862">Zinc</keyword>
<evidence type="ECO:0000313" key="16">
    <source>
        <dbReference type="EMBL" id="KAF0290341.1"/>
    </source>
</evidence>
<keyword evidence="4 15" id="KW-0812">Transmembrane</keyword>
<protein>
    <recommendedName>
        <fullName evidence="11">Zinc transporter ZIP3</fullName>
    </recommendedName>
    <alternativeName>
        <fullName evidence="13">Solute carrier family 39 member 3</fullName>
    </alternativeName>
    <alternativeName>
        <fullName evidence="12">Zrt- and Irt-like protein 3</fullName>
    </alternativeName>
</protein>
<dbReference type="AlphaFoldDB" id="A0A6A4VLY0"/>
<feature type="transmembrane region" description="Helical" evidence="15">
    <location>
        <begin position="255"/>
        <end position="276"/>
    </location>
</feature>
<keyword evidence="2" id="KW-0813">Transport</keyword>
<feature type="transmembrane region" description="Helical" evidence="15">
    <location>
        <begin position="222"/>
        <end position="243"/>
    </location>
</feature>
<keyword evidence="17" id="KW-1185">Reference proteome</keyword>
<evidence type="ECO:0000256" key="13">
    <source>
        <dbReference type="ARBA" id="ARBA00042778"/>
    </source>
</evidence>
<feature type="transmembrane region" description="Helical" evidence="15">
    <location>
        <begin position="6"/>
        <end position="29"/>
    </location>
</feature>
<keyword evidence="9 15" id="KW-0472">Membrane</keyword>
<evidence type="ECO:0000256" key="12">
    <source>
        <dbReference type="ARBA" id="ARBA00041702"/>
    </source>
</evidence>
<feature type="transmembrane region" description="Helical" evidence="15">
    <location>
        <begin position="89"/>
        <end position="111"/>
    </location>
</feature>
<evidence type="ECO:0000256" key="5">
    <source>
        <dbReference type="ARBA" id="ARBA00022833"/>
    </source>
</evidence>
<proteinExistence type="predicted"/>
<evidence type="ECO:0000256" key="11">
    <source>
        <dbReference type="ARBA" id="ARBA00039395"/>
    </source>
</evidence>
<dbReference type="InterPro" id="IPR003689">
    <property type="entry name" value="ZIP"/>
</dbReference>
<dbReference type="EMBL" id="VIIS01001961">
    <property type="protein sequence ID" value="KAF0290341.1"/>
    <property type="molecule type" value="Genomic_DNA"/>
</dbReference>
<reference evidence="16 17" key="1">
    <citation type="submission" date="2019-07" db="EMBL/GenBank/DDBJ databases">
        <title>Draft genome assembly of a fouling barnacle, Amphibalanus amphitrite (Darwin, 1854): The first reference genome for Thecostraca.</title>
        <authorList>
            <person name="Kim W."/>
        </authorList>
    </citation>
    <scope>NUCLEOTIDE SEQUENCE [LARGE SCALE GENOMIC DNA]</scope>
    <source>
        <strain evidence="16">SNU_AA5</strain>
        <tissue evidence="16">Soma without cirri and trophi</tissue>
    </source>
</reference>
<feature type="compositionally biased region" description="Basic and acidic residues" evidence="14">
    <location>
        <begin position="140"/>
        <end position="155"/>
    </location>
</feature>
<dbReference type="GO" id="GO:0005385">
    <property type="term" value="F:zinc ion transmembrane transporter activity"/>
    <property type="evidence" value="ECO:0007669"/>
    <property type="project" value="TreeGrafter"/>
</dbReference>
<feature type="transmembrane region" description="Helical" evidence="15">
    <location>
        <begin position="196"/>
        <end position="216"/>
    </location>
</feature>
<evidence type="ECO:0000256" key="1">
    <source>
        <dbReference type="ARBA" id="ARBA00004424"/>
    </source>
</evidence>
<accession>A0A6A4VLY0</accession>
<dbReference type="PANTHER" id="PTHR11040:SF221">
    <property type="entry name" value="ZINC TRANSPORTER ZIP3"/>
    <property type="match status" value="1"/>
</dbReference>
<evidence type="ECO:0000256" key="10">
    <source>
        <dbReference type="ARBA" id="ARBA00036307"/>
    </source>
</evidence>
<evidence type="ECO:0000313" key="17">
    <source>
        <dbReference type="Proteomes" id="UP000440578"/>
    </source>
</evidence>
<comment type="caution">
    <text evidence="16">The sequence shown here is derived from an EMBL/GenBank/DDBJ whole genome shotgun (WGS) entry which is preliminary data.</text>
</comment>
<evidence type="ECO:0000256" key="8">
    <source>
        <dbReference type="ARBA" id="ARBA00023065"/>
    </source>
</evidence>
<evidence type="ECO:0000256" key="15">
    <source>
        <dbReference type="SAM" id="Phobius"/>
    </source>
</evidence>
<evidence type="ECO:0000256" key="3">
    <source>
        <dbReference type="ARBA" id="ARBA00022475"/>
    </source>
</evidence>
<keyword evidence="8" id="KW-0406">Ion transport</keyword>
<gene>
    <name evidence="16" type="primary">SLC39A3</name>
    <name evidence="16" type="ORF">FJT64_011428</name>
</gene>
<keyword evidence="3" id="KW-1003">Cell membrane</keyword>
<feature type="transmembrane region" description="Helical" evidence="15">
    <location>
        <begin position="49"/>
        <end position="69"/>
    </location>
</feature>